<sequence length="54" mass="6035">MEPSLAELKAIERATSIVRLLSWVLFAGCVTQLQQLTLSTAVRNRVRGDPILRL</sequence>
<organism evidence="1 2">
    <name type="scientific">Rhamnella rubrinervis</name>
    <dbReference type="NCBI Taxonomy" id="2594499"/>
    <lineage>
        <taxon>Eukaryota</taxon>
        <taxon>Viridiplantae</taxon>
        <taxon>Streptophyta</taxon>
        <taxon>Embryophyta</taxon>
        <taxon>Tracheophyta</taxon>
        <taxon>Spermatophyta</taxon>
        <taxon>Magnoliopsida</taxon>
        <taxon>eudicotyledons</taxon>
        <taxon>Gunneridae</taxon>
        <taxon>Pentapetalae</taxon>
        <taxon>rosids</taxon>
        <taxon>fabids</taxon>
        <taxon>Rosales</taxon>
        <taxon>Rhamnaceae</taxon>
        <taxon>rhamnoid group</taxon>
        <taxon>Rhamneae</taxon>
        <taxon>Rhamnella</taxon>
    </lineage>
</organism>
<gene>
    <name evidence="1" type="ORF">FNV43_RR09034</name>
</gene>
<dbReference type="EMBL" id="VOIH02000004">
    <property type="protein sequence ID" value="KAF3448321.1"/>
    <property type="molecule type" value="Genomic_DNA"/>
</dbReference>
<evidence type="ECO:0000313" key="2">
    <source>
        <dbReference type="Proteomes" id="UP000796880"/>
    </source>
</evidence>
<keyword evidence="2" id="KW-1185">Reference proteome</keyword>
<dbReference type="AlphaFoldDB" id="A0A8K0H999"/>
<reference evidence="1" key="1">
    <citation type="submission" date="2020-03" db="EMBL/GenBank/DDBJ databases">
        <title>A high-quality chromosome-level genome assembly of a woody plant with both climbing and erect habits, Rhamnella rubrinervis.</title>
        <authorList>
            <person name="Lu Z."/>
            <person name="Yang Y."/>
            <person name="Zhu X."/>
            <person name="Sun Y."/>
        </authorList>
    </citation>
    <scope>NUCLEOTIDE SEQUENCE</scope>
    <source>
        <strain evidence="1">BYM</strain>
        <tissue evidence="1">Leaf</tissue>
    </source>
</reference>
<comment type="caution">
    <text evidence="1">The sequence shown here is derived from an EMBL/GenBank/DDBJ whole genome shotgun (WGS) entry which is preliminary data.</text>
</comment>
<protein>
    <submittedName>
        <fullName evidence="1">Uncharacterized protein</fullName>
    </submittedName>
</protein>
<accession>A0A8K0H999</accession>
<evidence type="ECO:0000313" key="1">
    <source>
        <dbReference type="EMBL" id="KAF3448321.1"/>
    </source>
</evidence>
<dbReference type="Proteomes" id="UP000796880">
    <property type="component" value="Unassembled WGS sequence"/>
</dbReference>
<name>A0A8K0H999_9ROSA</name>
<proteinExistence type="predicted"/>